<sequence>MRTATKPDARHLFDGMRPQGKTLKRGKGAPRRSSGGEEDRIGDLPDEILHHILGYLPAPDAVRTCVLARRWRHLWKSATALRISDCDEDKPVPMEKLQLFVHHLLLLRGRAPLDACELRFGQLTNLGVQCVNLWFRHAAMCDVRVLRLSVTRSGLSFMLGGLPLVSRHLAKLELSGVDLGHNFLDFSSCPVLEHLEIVQCILIDAKNIYSQSLKRLEITRCIFRIYSPTRIYVPNLLSLWLDDYFFRTPVFEVMPSLVEGFVKVLGSSEHSASCTSDSHGNTHCVLLQALSQAKKLVLIANNQESIFKRNLIQCPTFSNLKTLLLIDRACVAFDLHGITTILGHSPVLEKLTLEFSSKLPEHEDEVEMRGTCSQMERSSAISNNLKLVVVRCKAIDERITKILKFLSTFNISKISCNTFRSFCISGIFLEVHICEEKQTI</sequence>
<dbReference type="STRING" id="77586.A0A0D9XQ96"/>
<evidence type="ECO:0000259" key="2">
    <source>
        <dbReference type="PROSITE" id="PS50181"/>
    </source>
</evidence>
<dbReference type="Gramene" id="LPERR11G05830.1">
    <property type="protein sequence ID" value="LPERR11G05830.1"/>
    <property type="gene ID" value="LPERR11G05830"/>
</dbReference>
<dbReference type="Gene3D" id="3.80.10.10">
    <property type="entry name" value="Ribonuclease Inhibitor"/>
    <property type="match status" value="1"/>
</dbReference>
<dbReference type="InterPro" id="IPR053781">
    <property type="entry name" value="F-box_AtFBL13-like"/>
</dbReference>
<dbReference type="SMART" id="SM00256">
    <property type="entry name" value="FBOX"/>
    <property type="match status" value="1"/>
</dbReference>
<dbReference type="eggNOG" id="ENOG502RYTW">
    <property type="taxonomic scope" value="Eukaryota"/>
</dbReference>
<feature type="compositionally biased region" description="Basic and acidic residues" evidence="1">
    <location>
        <begin position="1"/>
        <end position="14"/>
    </location>
</feature>
<reference evidence="4" key="2">
    <citation type="submission" date="2013-12" db="EMBL/GenBank/DDBJ databases">
        <authorList>
            <person name="Yu Y."/>
            <person name="Lee S."/>
            <person name="de Baynast K."/>
            <person name="Wissotski M."/>
            <person name="Liu L."/>
            <person name="Talag J."/>
            <person name="Goicoechea J."/>
            <person name="Angelova A."/>
            <person name="Jetty R."/>
            <person name="Kudrna D."/>
            <person name="Golser W."/>
            <person name="Rivera L."/>
            <person name="Zhang J."/>
            <person name="Wing R."/>
        </authorList>
    </citation>
    <scope>NUCLEOTIDE SEQUENCE</scope>
</reference>
<dbReference type="EnsemblPlants" id="LPERR11G05830.1">
    <property type="protein sequence ID" value="LPERR11G05830.1"/>
    <property type="gene ID" value="LPERR11G05830"/>
</dbReference>
<dbReference type="InterPro" id="IPR032675">
    <property type="entry name" value="LRR_dom_sf"/>
</dbReference>
<feature type="domain" description="F-box" evidence="2">
    <location>
        <begin position="38"/>
        <end position="84"/>
    </location>
</feature>
<reference evidence="3 4" key="1">
    <citation type="submission" date="2012-08" db="EMBL/GenBank/DDBJ databases">
        <title>Oryza genome evolution.</title>
        <authorList>
            <person name="Wing R.A."/>
        </authorList>
    </citation>
    <scope>NUCLEOTIDE SEQUENCE</scope>
</reference>
<dbReference type="PANTHER" id="PTHR34223">
    <property type="entry name" value="OS11G0201299 PROTEIN"/>
    <property type="match status" value="1"/>
</dbReference>
<dbReference type="InterPro" id="IPR036047">
    <property type="entry name" value="F-box-like_dom_sf"/>
</dbReference>
<feature type="region of interest" description="Disordered" evidence="1">
    <location>
        <begin position="1"/>
        <end position="41"/>
    </location>
</feature>
<dbReference type="Pfam" id="PF00646">
    <property type="entry name" value="F-box"/>
    <property type="match status" value="1"/>
</dbReference>
<organism evidence="3 4">
    <name type="scientific">Leersia perrieri</name>
    <dbReference type="NCBI Taxonomy" id="77586"/>
    <lineage>
        <taxon>Eukaryota</taxon>
        <taxon>Viridiplantae</taxon>
        <taxon>Streptophyta</taxon>
        <taxon>Embryophyta</taxon>
        <taxon>Tracheophyta</taxon>
        <taxon>Spermatophyta</taxon>
        <taxon>Magnoliopsida</taxon>
        <taxon>Liliopsida</taxon>
        <taxon>Poales</taxon>
        <taxon>Poaceae</taxon>
        <taxon>BOP clade</taxon>
        <taxon>Oryzoideae</taxon>
        <taxon>Oryzeae</taxon>
        <taxon>Oryzinae</taxon>
        <taxon>Leersia</taxon>
    </lineage>
</organism>
<proteinExistence type="predicted"/>
<name>A0A0D9XQ96_9ORYZ</name>
<protein>
    <recommendedName>
        <fullName evidence="2">F-box domain-containing protein</fullName>
    </recommendedName>
</protein>
<evidence type="ECO:0000256" key="1">
    <source>
        <dbReference type="SAM" id="MobiDB-lite"/>
    </source>
</evidence>
<evidence type="ECO:0000313" key="4">
    <source>
        <dbReference type="Proteomes" id="UP000032180"/>
    </source>
</evidence>
<dbReference type="PANTHER" id="PTHR34223:SF80">
    <property type="entry name" value="OS11G0205900 PROTEIN"/>
    <property type="match status" value="1"/>
</dbReference>
<dbReference type="SUPFAM" id="SSF81383">
    <property type="entry name" value="F-box domain"/>
    <property type="match status" value="1"/>
</dbReference>
<dbReference type="InterPro" id="IPR053197">
    <property type="entry name" value="F-box_SCFL_complex_component"/>
</dbReference>
<evidence type="ECO:0000313" key="3">
    <source>
        <dbReference type="EnsemblPlants" id="LPERR11G05830.1"/>
    </source>
</evidence>
<dbReference type="InterPro" id="IPR001810">
    <property type="entry name" value="F-box_dom"/>
</dbReference>
<reference evidence="3" key="3">
    <citation type="submission" date="2015-04" db="UniProtKB">
        <authorList>
            <consortium name="EnsemblPlants"/>
        </authorList>
    </citation>
    <scope>IDENTIFICATION</scope>
</reference>
<accession>A0A0D9XQ96</accession>
<keyword evidence="4" id="KW-1185">Reference proteome</keyword>
<dbReference type="AlphaFoldDB" id="A0A0D9XQ96"/>
<dbReference type="HOGENOM" id="CLU_003068_1_1_1"/>
<dbReference type="PROSITE" id="PS50181">
    <property type="entry name" value="FBOX"/>
    <property type="match status" value="1"/>
</dbReference>
<dbReference type="CDD" id="cd22160">
    <property type="entry name" value="F-box_AtFBL13-like"/>
    <property type="match status" value="1"/>
</dbReference>
<dbReference type="SUPFAM" id="SSF52047">
    <property type="entry name" value="RNI-like"/>
    <property type="match status" value="1"/>
</dbReference>
<dbReference type="Proteomes" id="UP000032180">
    <property type="component" value="Chromosome 11"/>
</dbReference>